<dbReference type="AlphaFoldDB" id="X5MLZ0"/>
<comment type="cofactor">
    <cofactor evidence="1">
        <name>Fe(2+)</name>
        <dbReference type="ChEBI" id="CHEBI:29033"/>
    </cofactor>
</comment>
<evidence type="ECO:0000256" key="2">
    <source>
        <dbReference type="ARBA" id="ARBA00023002"/>
    </source>
</evidence>
<dbReference type="STRING" id="1458461.BN1012_Phect1706"/>
<dbReference type="PATRIC" id="fig|1458461.3.peg.1708"/>
<dbReference type="KEGG" id="pect:BN1012_Phect1706"/>
<dbReference type="InterPro" id="IPR042098">
    <property type="entry name" value="TauD-like_sf"/>
</dbReference>
<sequence>MQAEKSYRSFGEQALHYFIRDHNSVPAGPVSSPADWRGADMRTRSDEWLEHLTANEIAEIKTAVDTLIARDVQMEGVTRDNFNLPSLAPRIAAWRREIESGRGFVAVRGLPVLDWGDDFSAYAYWGIGHHLGVPGAQNPQDELLGHVTNYGEEGDNAIVRRYRTSGNIDFHCDAADAVGLMCLRAAKSGGQSRIVSSVAIFNALAAEHPDLVERLFEPFQLDRRDEEQAGEAKYVDIAPCQMGADGVLRTFYHSEYFRSAARLPDVTIDDAAMRIMDFYDEKCLSPEFHLDMWLEPGDMQFISNHTTLHSRTAYEDWPEPDRRRHLLRLWLSFEGR</sequence>
<accession>X5MLZ0</accession>
<feature type="domain" description="TauD/TfdA-like" evidence="4">
    <location>
        <begin position="79"/>
        <end position="330"/>
    </location>
</feature>
<name>X5MLZ0_9HYPH</name>
<dbReference type="RefSeq" id="WP_052534266.1">
    <property type="nucleotide sequence ID" value="NZ_HG966617.1"/>
</dbReference>
<dbReference type="Proteomes" id="UP000032160">
    <property type="component" value="Chromosome I"/>
</dbReference>
<dbReference type="PANTHER" id="PTHR10696:SF56">
    <property type="entry name" value="TAUD_TFDA-LIKE DOMAIN-CONTAINING PROTEIN"/>
    <property type="match status" value="1"/>
</dbReference>
<keyword evidence="2" id="KW-0560">Oxidoreductase</keyword>
<dbReference type="SUPFAM" id="SSF51197">
    <property type="entry name" value="Clavaminate synthase-like"/>
    <property type="match status" value="1"/>
</dbReference>
<evidence type="ECO:0000313" key="5">
    <source>
        <dbReference type="EMBL" id="CDO59920.1"/>
    </source>
</evidence>
<dbReference type="GO" id="GO:0017000">
    <property type="term" value="P:antibiotic biosynthetic process"/>
    <property type="evidence" value="ECO:0007669"/>
    <property type="project" value="UniProtKB-KW"/>
</dbReference>
<dbReference type="Pfam" id="PF02668">
    <property type="entry name" value="TauD"/>
    <property type="match status" value="1"/>
</dbReference>
<gene>
    <name evidence="5" type="ORF">BN1012_Phect1706</name>
</gene>
<protein>
    <recommendedName>
        <fullName evidence="4">TauD/TfdA-like domain-containing protein</fullName>
    </recommendedName>
</protein>
<dbReference type="HOGENOM" id="CLU_041041_2_0_5"/>
<dbReference type="InterPro" id="IPR050411">
    <property type="entry name" value="AlphaKG_dependent_hydroxylases"/>
</dbReference>
<reference evidence="5 6" key="1">
    <citation type="journal article" date="2014" name="Front. Genet.">
        <title>Genome and metabolic network of "Candidatus Phaeomarinobacter ectocarpi" Ec32, a new candidate genus of Alphaproteobacteria frequently associated with brown algae.</title>
        <authorList>
            <person name="Dittami S.M."/>
            <person name="Barbeyron T."/>
            <person name="Boyen C."/>
            <person name="Cambefort J."/>
            <person name="Collet G."/>
            <person name="Delage L."/>
            <person name="Gobet A."/>
            <person name="Groisillier A."/>
            <person name="Leblanc C."/>
            <person name="Michel G."/>
            <person name="Scornet D."/>
            <person name="Siegel A."/>
            <person name="Tapia J.E."/>
            <person name="Tonon T."/>
        </authorList>
    </citation>
    <scope>NUCLEOTIDE SEQUENCE [LARGE SCALE GENOMIC DNA]</scope>
    <source>
        <strain evidence="5 6">Ec32</strain>
    </source>
</reference>
<evidence type="ECO:0000256" key="1">
    <source>
        <dbReference type="ARBA" id="ARBA00001954"/>
    </source>
</evidence>
<organism evidence="5 6">
    <name type="scientific">Candidatus Phaeomarinibacter ectocarpi</name>
    <dbReference type="NCBI Taxonomy" id="1458461"/>
    <lineage>
        <taxon>Bacteria</taxon>
        <taxon>Pseudomonadati</taxon>
        <taxon>Pseudomonadota</taxon>
        <taxon>Alphaproteobacteria</taxon>
        <taxon>Hyphomicrobiales</taxon>
        <taxon>Parvibaculaceae</taxon>
        <taxon>Candidatus Phaeomarinibacter</taxon>
    </lineage>
</organism>
<dbReference type="GO" id="GO:0016706">
    <property type="term" value="F:2-oxoglutarate-dependent dioxygenase activity"/>
    <property type="evidence" value="ECO:0007669"/>
    <property type="project" value="UniProtKB-ARBA"/>
</dbReference>
<evidence type="ECO:0000256" key="3">
    <source>
        <dbReference type="ARBA" id="ARBA00023194"/>
    </source>
</evidence>
<proteinExistence type="predicted"/>
<keyword evidence="3" id="KW-0045">Antibiotic biosynthesis</keyword>
<keyword evidence="6" id="KW-1185">Reference proteome</keyword>
<dbReference type="InterPro" id="IPR003819">
    <property type="entry name" value="TauD/TfdA-like"/>
</dbReference>
<evidence type="ECO:0000259" key="4">
    <source>
        <dbReference type="Pfam" id="PF02668"/>
    </source>
</evidence>
<dbReference type="OrthoDB" id="5491415at2"/>
<dbReference type="EMBL" id="HG966617">
    <property type="protein sequence ID" value="CDO59920.1"/>
    <property type="molecule type" value="Genomic_DNA"/>
</dbReference>
<dbReference type="PANTHER" id="PTHR10696">
    <property type="entry name" value="GAMMA-BUTYROBETAINE HYDROXYLASE-RELATED"/>
    <property type="match status" value="1"/>
</dbReference>
<dbReference type="Gene3D" id="3.60.130.10">
    <property type="entry name" value="Clavaminate synthase-like"/>
    <property type="match status" value="1"/>
</dbReference>
<evidence type="ECO:0000313" key="6">
    <source>
        <dbReference type="Proteomes" id="UP000032160"/>
    </source>
</evidence>